<dbReference type="EMBL" id="SNWQ01000010">
    <property type="protein sequence ID" value="TDO46823.1"/>
    <property type="molecule type" value="Genomic_DNA"/>
</dbReference>
<dbReference type="Pfam" id="PF04203">
    <property type="entry name" value="Sortase"/>
    <property type="match status" value="1"/>
</dbReference>
<dbReference type="CDD" id="cd05829">
    <property type="entry name" value="Sortase_F"/>
    <property type="match status" value="1"/>
</dbReference>
<keyword evidence="4" id="KW-1185">Reference proteome</keyword>
<dbReference type="SUPFAM" id="SSF63817">
    <property type="entry name" value="Sortase"/>
    <property type="match status" value="1"/>
</dbReference>
<dbReference type="OrthoDB" id="525039at2"/>
<feature type="region of interest" description="Disordered" evidence="2">
    <location>
        <begin position="46"/>
        <end position="106"/>
    </location>
</feature>
<dbReference type="Gene3D" id="2.40.260.10">
    <property type="entry name" value="Sortase"/>
    <property type="match status" value="1"/>
</dbReference>
<evidence type="ECO:0000256" key="1">
    <source>
        <dbReference type="ARBA" id="ARBA00022801"/>
    </source>
</evidence>
<proteinExistence type="predicted"/>
<dbReference type="AlphaFoldDB" id="A0A4R6KC34"/>
<dbReference type="RefSeq" id="WP_133801970.1">
    <property type="nucleotide sequence ID" value="NZ_SNWQ01000010.1"/>
</dbReference>
<protein>
    <submittedName>
        <fullName evidence="3">LPXTG-site transpeptidase (Sortase) family protein</fullName>
    </submittedName>
</protein>
<gene>
    <name evidence="3" type="ORF">EV643_110206</name>
</gene>
<dbReference type="InterPro" id="IPR005754">
    <property type="entry name" value="Sortase"/>
</dbReference>
<dbReference type="InterPro" id="IPR042001">
    <property type="entry name" value="Sortase_F"/>
</dbReference>
<name>A0A4R6KC34_9ACTN</name>
<evidence type="ECO:0000256" key="2">
    <source>
        <dbReference type="SAM" id="MobiDB-lite"/>
    </source>
</evidence>
<reference evidence="3 4" key="1">
    <citation type="submission" date="2019-03" db="EMBL/GenBank/DDBJ databases">
        <title>Genomic Encyclopedia of Type Strains, Phase III (KMG-III): the genomes of soil and plant-associated and newly described type strains.</title>
        <authorList>
            <person name="Whitman W."/>
        </authorList>
    </citation>
    <scope>NUCLEOTIDE SEQUENCE [LARGE SCALE GENOMIC DNA]</scope>
    <source>
        <strain evidence="3 4">VKM Ac-2527</strain>
    </source>
</reference>
<sequence>MGRNRRTRRDRPTSSLLGPPVVVAGVLLALLGGWVVFGRPAGDEAALPSETNAPTNQPPAGPQTSPSWPPAARPPTIPQTSPTTKPVTPTTSPPAAQSENAGQGGPRRILLPQIAVSAQVIPIAAKDGSLTPPSNPRVVGWWSGGARPGAKIGSAVMTAHTVHTGGGAFDDLDKLRVGAIVTVMTSTGPITYVTTSVTNHPKRSLAKHAAKVFDQTTRGRLVLVTCEDWNGKVYLSNAVVIAEPVR</sequence>
<evidence type="ECO:0000313" key="3">
    <source>
        <dbReference type="EMBL" id="TDO46823.1"/>
    </source>
</evidence>
<organism evidence="3 4">
    <name type="scientific">Kribbella caucasensis</name>
    <dbReference type="NCBI Taxonomy" id="2512215"/>
    <lineage>
        <taxon>Bacteria</taxon>
        <taxon>Bacillati</taxon>
        <taxon>Actinomycetota</taxon>
        <taxon>Actinomycetes</taxon>
        <taxon>Propionibacteriales</taxon>
        <taxon>Kribbellaceae</taxon>
        <taxon>Kribbella</taxon>
    </lineage>
</organism>
<keyword evidence="1" id="KW-0378">Hydrolase</keyword>
<feature type="compositionally biased region" description="Low complexity" evidence="2">
    <location>
        <begin position="78"/>
        <end position="94"/>
    </location>
</feature>
<accession>A0A4R6KC34</accession>
<dbReference type="GO" id="GO:0016787">
    <property type="term" value="F:hydrolase activity"/>
    <property type="evidence" value="ECO:0007669"/>
    <property type="project" value="UniProtKB-KW"/>
</dbReference>
<dbReference type="Proteomes" id="UP000295388">
    <property type="component" value="Unassembled WGS sequence"/>
</dbReference>
<feature type="compositionally biased region" description="Pro residues" evidence="2">
    <location>
        <begin position="56"/>
        <end position="77"/>
    </location>
</feature>
<evidence type="ECO:0000313" key="4">
    <source>
        <dbReference type="Proteomes" id="UP000295388"/>
    </source>
</evidence>
<comment type="caution">
    <text evidence="3">The sequence shown here is derived from an EMBL/GenBank/DDBJ whole genome shotgun (WGS) entry which is preliminary data.</text>
</comment>
<dbReference type="InterPro" id="IPR023365">
    <property type="entry name" value="Sortase_dom-sf"/>
</dbReference>